<evidence type="ECO:0000256" key="2">
    <source>
        <dbReference type="ARBA" id="ARBA00004496"/>
    </source>
</evidence>
<keyword evidence="11 15" id="KW-0648">Protein biosynthesis</keyword>
<comment type="subunit">
    <text evidence="4 15">Monomer.</text>
</comment>
<dbReference type="InterPro" id="IPR009008">
    <property type="entry name" value="Val/Leu/Ile-tRNA-synth_edit"/>
</dbReference>
<dbReference type="InterPro" id="IPR002301">
    <property type="entry name" value="Ile-tRNA-ligase"/>
</dbReference>
<keyword evidence="7 15" id="KW-0479">Metal-binding</keyword>
<dbReference type="Gene3D" id="3.90.740.10">
    <property type="entry name" value="Valyl/Leucyl/Isoleucyl-tRNA synthetase, editing domain"/>
    <property type="match status" value="1"/>
</dbReference>
<sequence>MESQNDNKSQTAKREEETLKFWQENDIFNKTLKKESPKGEFVFHEGPPFATGLPHYGSLLASIIKDIIPRYKTMRGFHVRRRWGWDCHGLPIENMVEKSLGIKSKKEIEEMGVEKFNETCRASVLSCAGDWKKFVERIARWVDFDNSYKTMDASYMESVWWAIKQIHERGLLYEGRKVLMYCPRCETPLAKAEVNMDNSYKDITEEAVTVKFKLKSGQKIGDFTTDDNTYILAWTTTPWTLPANLALAINEKLVYQVKSQKSKVKTTDQNLKIIIAKERSLLTNSEYELEKELKGEELTGLEYEPLYEAALSEGKEKAYHLAAAEFVNTESGTGVVHIAPMYGEDDYNLGLELGLPATPLLDQSVHYNANAPEFIRGQYYKKGGKMVKEDLEKRGLLFAKAQHTHSYPHCHRCDTPLIYNALSSWFINIQKVKDRLIELNQKINWYPVHLKEGRFLNNLKSAPDWNISRNRFWASPLPIWKCKCGNCAVMGSIEELKKHTKKSGNKYFAIRHGEAENNTKSIVSTKFENSDQYPLTELGRKQALAAAEELKSKKIDLVFYSDFSRTKETAEIIAGALGISKENFVSDERLREVNVGVFEGKTDKEYHTYFKNQLEKFHKASPEGETLNEIKKRVGDFLYETESGYKDKNILVVSHDYPLWMMISAALGRNEKETVVMREENGGRDFIKNAKFFEIDFTPIPHDRNYVIDLHRPYIDKLNLACDKCGGEMNRTPEVLDGWFESGAMPFAEYHYPFENKEEFEGHQVGDFVAEYIAQTRTWFYYMHAIAGMLFDDVSFKNVVTTGTILAKDGSKMSKSKGNYTDPMENLDKYGADALRYYLLTSVVMQAEDVKFNDEEIKEVHGKIINILWNTYKFFEMYKGEDDKKINFKESENVLDKWIIARLDQLIQEVTENLESYNTVKAGRPIKDFVDELSTWYLRRSRDRFKLSISQDDRSFAFATMRHVLMELAKIIAPFMPYIAEDIYKGAGGDRESVHLEEWPIASLKIKSQISNLKSEEKIIEDMDEVRRLVSLGLEARSAAGIKVRQPIASLKIKSQISNLKNNEDLLKLVKDELNVKEVVFDDKISGEVEIDTIITSELKEEGELREFIRAAQDARKKAGLMPEQKVIMQVEADAAGKAFVEKFAEEIQKTAGVKKIEFKESITDGEGIKLGEKHLKIRIL</sequence>
<dbReference type="EC" id="6.1.1.5" evidence="15"/>
<dbReference type="PRINTS" id="PR00984">
    <property type="entry name" value="TRNASYNTHILE"/>
</dbReference>
<dbReference type="PANTHER" id="PTHR42780:SF1">
    <property type="entry name" value="ISOLEUCINE--TRNA LIGASE, CYTOPLASMIC"/>
    <property type="match status" value="1"/>
</dbReference>
<reference evidence="21" key="1">
    <citation type="submission" date="2017-09" db="EMBL/GenBank/DDBJ databases">
        <title>Depth-based differentiation of microbial function through sediment-hosted aquifers and enrichment of novel symbionts in the deep terrestrial subsurface.</title>
        <authorList>
            <person name="Probst A.J."/>
            <person name="Ladd B."/>
            <person name="Jarett J.K."/>
            <person name="Geller-Mcgrath D.E."/>
            <person name="Sieber C.M.K."/>
            <person name="Emerson J.B."/>
            <person name="Anantharaman K."/>
            <person name="Thomas B.C."/>
            <person name="Malmstrom R."/>
            <person name="Stieglmeier M."/>
            <person name="Klingl A."/>
            <person name="Woyke T."/>
            <person name="Ryan C.M."/>
            <person name="Banfield J.F."/>
        </authorList>
    </citation>
    <scope>NUCLEOTIDE SEQUENCE [LARGE SCALE GENOMIC DNA]</scope>
</reference>
<dbReference type="InterPro" id="IPR002300">
    <property type="entry name" value="aa-tRNA-synth_Ia"/>
</dbReference>
<evidence type="ECO:0000256" key="8">
    <source>
        <dbReference type="ARBA" id="ARBA00022741"/>
    </source>
</evidence>
<dbReference type="AlphaFoldDB" id="A0A2M8LAJ9"/>
<dbReference type="SUPFAM" id="SSF50677">
    <property type="entry name" value="ValRS/IleRS/LeuRS editing domain"/>
    <property type="match status" value="1"/>
</dbReference>
<dbReference type="Gene3D" id="3.40.50.620">
    <property type="entry name" value="HUPs"/>
    <property type="match status" value="2"/>
</dbReference>
<organism evidence="20 21">
    <name type="scientific">Candidatus Terrybacteria bacterium CG10_big_fil_rev_8_21_14_0_10_41_10</name>
    <dbReference type="NCBI Taxonomy" id="1975026"/>
    <lineage>
        <taxon>Bacteria</taxon>
        <taxon>Candidatus Terryibacteriota</taxon>
    </lineage>
</organism>
<dbReference type="Proteomes" id="UP000230959">
    <property type="component" value="Unassembled WGS sequence"/>
</dbReference>
<evidence type="ECO:0000256" key="1">
    <source>
        <dbReference type="ARBA" id="ARBA00001947"/>
    </source>
</evidence>
<dbReference type="GO" id="GO:0005524">
    <property type="term" value="F:ATP binding"/>
    <property type="evidence" value="ECO:0007669"/>
    <property type="project" value="UniProtKB-UniRule"/>
</dbReference>
<feature type="domain" description="Methionyl/Valyl/Leucyl/Isoleucyl-tRNA synthetase anticodon-binding" evidence="19">
    <location>
        <begin position="896"/>
        <end position="1049"/>
    </location>
</feature>
<dbReference type="CDD" id="cd07961">
    <property type="entry name" value="Anticodon_Ia_Ile_ABEc"/>
    <property type="match status" value="1"/>
</dbReference>
<feature type="domain" description="Aminoacyl-tRNA synthetase class Ia" evidence="18">
    <location>
        <begin position="710"/>
        <end position="849"/>
    </location>
</feature>
<feature type="binding site" evidence="17">
    <location>
        <position position="565"/>
    </location>
    <ligand>
        <name>substrate</name>
    </ligand>
</feature>
<comment type="domain">
    <text evidence="15">IleRS has two distinct active sites: one for aminoacylation and one for editing. The misactivated valine is translocated from the active site to the editing site, which sterically excludes the correctly activated isoleucine. The single editing site contains two valyl binding pockets, one specific for each substrate (Val-AMP or Val-tRNA(Ile)).</text>
</comment>
<evidence type="ECO:0000256" key="6">
    <source>
        <dbReference type="ARBA" id="ARBA00022598"/>
    </source>
</evidence>
<evidence type="ECO:0000259" key="18">
    <source>
        <dbReference type="Pfam" id="PF00133"/>
    </source>
</evidence>
<dbReference type="InterPro" id="IPR023586">
    <property type="entry name" value="Ile-tRNA-ligase_type2"/>
</dbReference>
<evidence type="ECO:0000256" key="12">
    <source>
        <dbReference type="ARBA" id="ARBA00023146"/>
    </source>
</evidence>
<feature type="domain" description="Aminoacyl-tRNA synthetase class Ia" evidence="18">
    <location>
        <begin position="18"/>
        <end position="504"/>
    </location>
</feature>
<gene>
    <name evidence="15" type="primary">ileS</name>
    <name evidence="20" type="ORF">COV02_01425</name>
</gene>
<evidence type="ECO:0000256" key="16">
    <source>
        <dbReference type="PIRSR" id="PIRSR613078-1"/>
    </source>
</evidence>
<proteinExistence type="inferred from homology"/>
<dbReference type="SMART" id="SM00855">
    <property type="entry name" value="PGAM"/>
    <property type="match status" value="1"/>
</dbReference>
<dbReference type="SUPFAM" id="SSF47323">
    <property type="entry name" value="Anticodon-binding domain of a subclass of class I aminoacyl-tRNA synthetases"/>
    <property type="match status" value="1"/>
</dbReference>
<evidence type="ECO:0000313" key="21">
    <source>
        <dbReference type="Proteomes" id="UP000230959"/>
    </source>
</evidence>
<evidence type="ECO:0000256" key="10">
    <source>
        <dbReference type="ARBA" id="ARBA00022840"/>
    </source>
</evidence>
<dbReference type="GO" id="GO:0008270">
    <property type="term" value="F:zinc ion binding"/>
    <property type="evidence" value="ECO:0007669"/>
    <property type="project" value="UniProtKB-UniRule"/>
</dbReference>
<evidence type="ECO:0000256" key="3">
    <source>
        <dbReference type="ARBA" id="ARBA00007078"/>
    </source>
</evidence>
<feature type="binding site" evidence="15">
    <location>
        <position position="815"/>
    </location>
    <ligand>
        <name>ATP</name>
        <dbReference type="ChEBI" id="CHEBI:30616"/>
    </ligand>
</feature>
<keyword evidence="12 15" id="KW-0030">Aminoacyl-tRNA synthetase</keyword>
<evidence type="ECO:0000313" key="20">
    <source>
        <dbReference type="EMBL" id="PJE73653.1"/>
    </source>
</evidence>
<evidence type="ECO:0000256" key="13">
    <source>
        <dbReference type="ARBA" id="ARBA00025217"/>
    </source>
</evidence>
<evidence type="ECO:0000256" key="14">
    <source>
        <dbReference type="ARBA" id="ARBA00048359"/>
    </source>
</evidence>
<evidence type="ECO:0000256" key="17">
    <source>
        <dbReference type="PIRSR" id="PIRSR613078-2"/>
    </source>
</evidence>
<feature type="active site" description="Tele-phosphohistidine intermediate" evidence="16">
    <location>
        <position position="512"/>
    </location>
</feature>
<dbReference type="InterPro" id="IPR013078">
    <property type="entry name" value="His_Pase_superF_clade-1"/>
</dbReference>
<dbReference type="FunFam" id="3.40.50.620:FF:000063">
    <property type="entry name" value="Isoleucine--tRNA ligase"/>
    <property type="match status" value="1"/>
</dbReference>
<comment type="cofactor">
    <cofactor evidence="1 15">
        <name>Zn(2+)</name>
        <dbReference type="ChEBI" id="CHEBI:29105"/>
    </cofactor>
</comment>
<comment type="function">
    <text evidence="13 15">Catalyzes the attachment of isoleucine to tRNA(Ile). As IleRS can inadvertently accommodate and process structurally similar amino acids such as valine, to avoid such errors it has two additional distinct tRNA(Ile)-dependent editing activities. One activity is designated as 'pretransfer' editing and involves the hydrolysis of activated Val-AMP. The other activity is designated 'posttransfer' editing and involves deacylation of mischarged Val-tRNA(Ile).</text>
</comment>
<evidence type="ECO:0000256" key="4">
    <source>
        <dbReference type="ARBA" id="ARBA00011245"/>
    </source>
</evidence>
<dbReference type="InterPro" id="IPR029033">
    <property type="entry name" value="His_PPase_superfam"/>
</dbReference>
<dbReference type="SUPFAM" id="SSF52374">
    <property type="entry name" value="Nucleotidylyl transferase"/>
    <property type="match status" value="1"/>
</dbReference>
<dbReference type="Pfam" id="PF08264">
    <property type="entry name" value="Anticodon_1"/>
    <property type="match status" value="1"/>
</dbReference>
<keyword evidence="10 15" id="KW-0067">ATP-binding</keyword>
<dbReference type="Pfam" id="PF00133">
    <property type="entry name" value="tRNA-synt_1"/>
    <property type="match status" value="2"/>
</dbReference>
<dbReference type="GO" id="GO:0002161">
    <property type="term" value="F:aminoacyl-tRNA deacylase activity"/>
    <property type="evidence" value="ECO:0007669"/>
    <property type="project" value="InterPro"/>
</dbReference>
<comment type="similarity">
    <text evidence="3 15">Belongs to the class-I aminoacyl-tRNA synthetase family. IleS type 2 subfamily.</text>
</comment>
<dbReference type="InterPro" id="IPR033709">
    <property type="entry name" value="Anticodon_Ile_ABEc"/>
</dbReference>
<keyword evidence="9 15" id="KW-0862">Zinc</keyword>
<dbReference type="EMBL" id="PFER01000023">
    <property type="protein sequence ID" value="PJE73653.1"/>
    <property type="molecule type" value="Genomic_DNA"/>
</dbReference>
<dbReference type="GO" id="GO:0005737">
    <property type="term" value="C:cytoplasm"/>
    <property type="evidence" value="ECO:0007669"/>
    <property type="project" value="UniProtKB-SubCell"/>
</dbReference>
<dbReference type="Gene3D" id="3.40.50.1240">
    <property type="entry name" value="Phosphoglycerate mutase-like"/>
    <property type="match status" value="1"/>
</dbReference>
<comment type="catalytic activity">
    <reaction evidence="14 15">
        <text>tRNA(Ile) + L-isoleucine + ATP = L-isoleucyl-tRNA(Ile) + AMP + diphosphate</text>
        <dbReference type="Rhea" id="RHEA:11060"/>
        <dbReference type="Rhea" id="RHEA-COMP:9666"/>
        <dbReference type="Rhea" id="RHEA-COMP:9695"/>
        <dbReference type="ChEBI" id="CHEBI:30616"/>
        <dbReference type="ChEBI" id="CHEBI:33019"/>
        <dbReference type="ChEBI" id="CHEBI:58045"/>
        <dbReference type="ChEBI" id="CHEBI:78442"/>
        <dbReference type="ChEBI" id="CHEBI:78528"/>
        <dbReference type="ChEBI" id="CHEBI:456215"/>
        <dbReference type="EC" id="6.1.1.5"/>
    </reaction>
</comment>
<keyword evidence="6 15" id="KW-0436">Ligase</keyword>
<evidence type="ECO:0000256" key="7">
    <source>
        <dbReference type="ARBA" id="ARBA00022723"/>
    </source>
</evidence>
<dbReference type="InterPro" id="IPR013155">
    <property type="entry name" value="M/V/L/I-tRNA-synth_anticd-bd"/>
</dbReference>
<accession>A0A2M8LAJ9</accession>
<evidence type="ECO:0000259" key="19">
    <source>
        <dbReference type="Pfam" id="PF08264"/>
    </source>
</evidence>
<dbReference type="GO" id="GO:0006428">
    <property type="term" value="P:isoleucyl-tRNA aminoacylation"/>
    <property type="evidence" value="ECO:0007669"/>
    <property type="project" value="UniProtKB-UniRule"/>
</dbReference>
<dbReference type="Pfam" id="PF00300">
    <property type="entry name" value="His_Phos_1"/>
    <property type="match status" value="1"/>
</dbReference>
<dbReference type="SUPFAM" id="SSF53254">
    <property type="entry name" value="Phosphoglycerate mutase-like"/>
    <property type="match status" value="1"/>
</dbReference>
<dbReference type="PANTHER" id="PTHR42780">
    <property type="entry name" value="SOLEUCYL-TRNA SYNTHETASE"/>
    <property type="match status" value="1"/>
</dbReference>
<feature type="short sequence motif" description="'KMSKS' region" evidence="15">
    <location>
        <begin position="812"/>
        <end position="816"/>
    </location>
</feature>
<protein>
    <recommendedName>
        <fullName evidence="15">Isoleucine--tRNA ligase</fullName>
        <ecNumber evidence="15">6.1.1.5</ecNumber>
    </recommendedName>
    <alternativeName>
        <fullName evidence="15">Isoleucyl-tRNA synthetase</fullName>
        <shortName evidence="15">IleRS</shortName>
    </alternativeName>
</protein>
<dbReference type="Pfam" id="PF19302">
    <property type="entry name" value="DUF5915"/>
    <property type="match status" value="1"/>
</dbReference>
<feature type="binding site" evidence="17">
    <location>
        <begin position="511"/>
        <end position="518"/>
    </location>
    <ligand>
        <name>substrate</name>
    </ligand>
</feature>
<dbReference type="InterPro" id="IPR014729">
    <property type="entry name" value="Rossmann-like_a/b/a_fold"/>
</dbReference>
<dbReference type="GO" id="GO:0000049">
    <property type="term" value="F:tRNA binding"/>
    <property type="evidence" value="ECO:0007669"/>
    <property type="project" value="InterPro"/>
</dbReference>
<dbReference type="Gene3D" id="1.10.730.10">
    <property type="entry name" value="Isoleucyl-tRNA Synthetase, Domain 1"/>
    <property type="match status" value="1"/>
</dbReference>
<evidence type="ECO:0000256" key="9">
    <source>
        <dbReference type="ARBA" id="ARBA00022833"/>
    </source>
</evidence>
<evidence type="ECO:0000256" key="5">
    <source>
        <dbReference type="ARBA" id="ARBA00022490"/>
    </source>
</evidence>
<keyword evidence="5 15" id="KW-0963">Cytoplasm</keyword>
<dbReference type="InterPro" id="IPR009080">
    <property type="entry name" value="tRNAsynth_Ia_anticodon-bd"/>
</dbReference>
<comment type="caution">
    <text evidence="20">The sequence shown here is derived from an EMBL/GenBank/DDBJ whole genome shotgun (WGS) entry which is preliminary data.</text>
</comment>
<comment type="subcellular location">
    <subcellularLocation>
        <location evidence="2 15">Cytoplasm</location>
    </subcellularLocation>
</comment>
<evidence type="ECO:0000256" key="11">
    <source>
        <dbReference type="ARBA" id="ARBA00022917"/>
    </source>
</evidence>
<feature type="short sequence motif" description="'HIGH' region" evidence="15">
    <location>
        <begin position="48"/>
        <end position="58"/>
    </location>
</feature>
<evidence type="ECO:0000256" key="15">
    <source>
        <dbReference type="HAMAP-Rule" id="MF_02003"/>
    </source>
</evidence>
<keyword evidence="8 15" id="KW-0547">Nucleotide-binding</keyword>
<dbReference type="GO" id="GO:0004822">
    <property type="term" value="F:isoleucine-tRNA ligase activity"/>
    <property type="evidence" value="ECO:0007669"/>
    <property type="project" value="UniProtKB-UniRule"/>
</dbReference>
<feature type="active site" description="Proton donor/acceptor" evidence="16">
    <location>
        <position position="592"/>
    </location>
</feature>
<dbReference type="HAMAP" id="MF_02003">
    <property type="entry name" value="Ile_tRNA_synth_type2"/>
    <property type="match status" value="1"/>
</dbReference>
<dbReference type="CDD" id="cd07067">
    <property type="entry name" value="HP_PGM_like"/>
    <property type="match status" value="1"/>
</dbReference>
<name>A0A2M8LAJ9_9BACT</name>